<dbReference type="Proteomes" id="UP001299608">
    <property type="component" value="Unassembled WGS sequence"/>
</dbReference>
<comment type="caution">
    <text evidence="1">The sequence shown here is derived from an EMBL/GenBank/DDBJ whole genome shotgun (WGS) entry which is preliminary data.</text>
</comment>
<proteinExistence type="predicted"/>
<organism evidence="1 2">
    <name type="scientific">Enterocloster aldenensis</name>
    <dbReference type="NCBI Taxonomy" id="358742"/>
    <lineage>
        <taxon>Bacteria</taxon>
        <taxon>Bacillati</taxon>
        <taxon>Bacillota</taxon>
        <taxon>Clostridia</taxon>
        <taxon>Lachnospirales</taxon>
        <taxon>Lachnospiraceae</taxon>
        <taxon>Enterocloster</taxon>
    </lineage>
</organism>
<dbReference type="RefSeq" id="WP_227116995.1">
    <property type="nucleotide sequence ID" value="NZ_JAAITT010000057.1"/>
</dbReference>
<gene>
    <name evidence="1" type="ORF">L0N08_24400</name>
</gene>
<accession>A0AAW5C8F7</accession>
<dbReference type="AlphaFoldDB" id="A0AAW5C8F7"/>
<evidence type="ECO:0000313" key="2">
    <source>
        <dbReference type="Proteomes" id="UP001299608"/>
    </source>
</evidence>
<protein>
    <submittedName>
        <fullName evidence="1">Uncharacterized protein</fullName>
    </submittedName>
</protein>
<sequence>MPSYLLLCGRKGGPKGTSKVTAITCQKIYWICAQAGIKGGPFIVRLLIFTENKIYSLTGTDIEHVQRIAYKLYQYIPNVFSGCDSFSLSYELEKAFSKNPAEFLEIYENKKRKSRMLD</sequence>
<reference evidence="1" key="1">
    <citation type="submission" date="2022-01" db="EMBL/GenBank/DDBJ databases">
        <title>Collection of gut derived symbiotic bacterial strains cultured from healthy donors.</title>
        <authorList>
            <person name="Lin H."/>
            <person name="Kohout C."/>
            <person name="Waligurski E."/>
            <person name="Pamer E.G."/>
        </authorList>
    </citation>
    <scope>NUCLEOTIDE SEQUENCE</scope>
    <source>
        <strain evidence="1">DFI.6.55</strain>
    </source>
</reference>
<dbReference type="EMBL" id="JAKNGE010000039">
    <property type="protein sequence ID" value="MCG4748559.1"/>
    <property type="molecule type" value="Genomic_DNA"/>
</dbReference>
<evidence type="ECO:0000313" key="1">
    <source>
        <dbReference type="EMBL" id="MCG4748559.1"/>
    </source>
</evidence>
<name>A0AAW5C8F7_9FIRM</name>